<evidence type="ECO:0000313" key="1">
    <source>
        <dbReference type="EMBL" id="MBX7290075.1"/>
    </source>
</evidence>
<dbReference type="InterPro" id="IPR011035">
    <property type="entry name" value="Ribosomal_bL25/Gln-tRNA_synth"/>
</dbReference>
<evidence type="ECO:0000313" key="2">
    <source>
        <dbReference type="Proteomes" id="UP000775179"/>
    </source>
</evidence>
<comment type="caution">
    <text evidence="1">The sequence shown here is derived from an EMBL/GenBank/DDBJ whole genome shotgun (WGS) entry which is preliminary data.</text>
</comment>
<dbReference type="Gene3D" id="2.40.240.10">
    <property type="entry name" value="Ribosomal Protein L25, Chain P"/>
    <property type="match status" value="1"/>
</dbReference>
<dbReference type="GeneID" id="66301279"/>
<proteinExistence type="predicted"/>
<accession>A0ABD4RFN2</accession>
<dbReference type="AlphaFoldDB" id="A0ABD4RFN2"/>
<dbReference type="KEGG" id="cchv:BTM20_05330"/>
<organism evidence="1 2">
    <name type="scientific">Clostridium chauvoei</name>
    <dbReference type="NCBI Taxonomy" id="46867"/>
    <lineage>
        <taxon>Bacteria</taxon>
        <taxon>Bacillati</taxon>
        <taxon>Bacillota</taxon>
        <taxon>Clostridia</taxon>
        <taxon>Eubacteriales</taxon>
        <taxon>Clostridiaceae</taxon>
        <taxon>Clostridium</taxon>
    </lineage>
</organism>
<sequence length="89" mass="10129">MLEANLRDVKVKGKVIRNLGYSTGTLRRKNGEILPISILGHKLNTYLSRHGLKTNITIKLEGLIINSKIDRIQRDLIFHNAINIDLIEI</sequence>
<dbReference type="Proteomes" id="UP000775179">
    <property type="component" value="Unassembled WGS sequence"/>
</dbReference>
<dbReference type="InterPro" id="IPR020056">
    <property type="entry name" value="Rbsml_bL25/Gln-tRNA_synth_N"/>
</dbReference>
<dbReference type="EMBL" id="JAIFTX010000005">
    <property type="protein sequence ID" value="MBX7290075.1"/>
    <property type="molecule type" value="Genomic_DNA"/>
</dbReference>
<dbReference type="SUPFAM" id="SSF50715">
    <property type="entry name" value="Ribosomal protein L25-like"/>
    <property type="match status" value="1"/>
</dbReference>
<name>A0ABD4RFN2_9CLOT</name>
<protein>
    <submittedName>
        <fullName evidence="1">Uncharacterized protein</fullName>
    </submittedName>
</protein>
<dbReference type="RefSeq" id="WP_021875273.1">
    <property type="nucleotide sequence ID" value="NZ_CP018624.1"/>
</dbReference>
<gene>
    <name evidence="1" type="ORF">K4H94_03290</name>
</gene>
<reference evidence="1 2" key="1">
    <citation type="submission" date="2021-08" db="EMBL/GenBank/DDBJ databases">
        <title>Genome sequence analysis of Clostridium chauvoei strains of European origin and evaluation of typing options for outbreak investigations.</title>
        <authorList>
            <person name="Abdel-Glil M."/>
            <person name="Thomas P."/>
            <person name="Seyboldt C."/>
        </authorList>
    </citation>
    <scope>NUCLEOTIDE SEQUENCE [LARGE SCALE GENOMIC DNA]</scope>
    <source>
        <strain evidence="1 2">S0260-09</strain>
    </source>
</reference>